<gene>
    <name evidence="2" type="ORF">GCM10007939_04700</name>
</gene>
<name>A0ABQ5VSR6_9RHOB</name>
<evidence type="ECO:0000313" key="3">
    <source>
        <dbReference type="Proteomes" id="UP001156694"/>
    </source>
</evidence>
<dbReference type="EMBL" id="BSNN01000002">
    <property type="protein sequence ID" value="GLQ34187.1"/>
    <property type="molecule type" value="Genomic_DNA"/>
</dbReference>
<keyword evidence="3" id="KW-1185">Reference proteome</keyword>
<proteinExistence type="predicted"/>
<sequence length="49" mass="5009">MAGMIMIPIVMFVAYMGENVMGDANTKSGTSKNGVKSAVSAAGNAANWN</sequence>
<comment type="caution">
    <text evidence="2">The sequence shown here is derived from an EMBL/GenBank/DDBJ whole genome shotgun (WGS) entry which is preliminary data.</text>
</comment>
<protein>
    <submittedName>
        <fullName evidence="2">Uncharacterized protein</fullName>
    </submittedName>
</protein>
<reference evidence="3" key="1">
    <citation type="journal article" date="2019" name="Int. J. Syst. Evol. Microbiol.">
        <title>The Global Catalogue of Microorganisms (GCM) 10K type strain sequencing project: providing services to taxonomists for standard genome sequencing and annotation.</title>
        <authorList>
            <consortium name="The Broad Institute Genomics Platform"/>
            <consortium name="The Broad Institute Genome Sequencing Center for Infectious Disease"/>
            <person name="Wu L."/>
            <person name="Ma J."/>
        </authorList>
    </citation>
    <scope>NUCLEOTIDE SEQUENCE [LARGE SCALE GENOMIC DNA]</scope>
    <source>
        <strain evidence="3">NBRC 110140</strain>
    </source>
</reference>
<evidence type="ECO:0000256" key="1">
    <source>
        <dbReference type="SAM" id="MobiDB-lite"/>
    </source>
</evidence>
<organism evidence="2 3">
    <name type="scientific">Amylibacter marinus</name>
    <dbReference type="NCBI Taxonomy" id="1475483"/>
    <lineage>
        <taxon>Bacteria</taxon>
        <taxon>Pseudomonadati</taxon>
        <taxon>Pseudomonadota</taxon>
        <taxon>Alphaproteobacteria</taxon>
        <taxon>Rhodobacterales</taxon>
        <taxon>Paracoccaceae</taxon>
        <taxon>Amylibacter</taxon>
    </lineage>
</organism>
<feature type="region of interest" description="Disordered" evidence="1">
    <location>
        <begin position="26"/>
        <end position="49"/>
    </location>
</feature>
<accession>A0ABQ5VSR6</accession>
<evidence type="ECO:0000313" key="2">
    <source>
        <dbReference type="EMBL" id="GLQ34187.1"/>
    </source>
</evidence>
<dbReference type="Proteomes" id="UP001156694">
    <property type="component" value="Unassembled WGS sequence"/>
</dbReference>